<protein>
    <recommendedName>
        <fullName evidence="7">Coenzyme Q-binding protein COQ10 START domain-containing protein</fullName>
    </recommendedName>
</protein>
<evidence type="ECO:0000256" key="5">
    <source>
        <dbReference type="ARBA" id="ARBA00023136"/>
    </source>
</evidence>
<evidence type="ECO:0000256" key="2">
    <source>
        <dbReference type="ARBA" id="ARBA00022475"/>
    </source>
</evidence>
<dbReference type="CDD" id="cd07817">
    <property type="entry name" value="SRPBCC_8"/>
    <property type="match status" value="1"/>
</dbReference>
<proteinExistence type="predicted"/>
<dbReference type="PANTHER" id="PTHR30213:SF0">
    <property type="entry name" value="UPF0761 MEMBRANE PROTEIN YIHY"/>
    <property type="match status" value="1"/>
</dbReference>
<dbReference type="InterPro" id="IPR005031">
    <property type="entry name" value="COQ10_START"/>
</dbReference>
<keyword evidence="5 6" id="KW-0472">Membrane</keyword>
<dbReference type="EMBL" id="BOPH01000132">
    <property type="protein sequence ID" value="GIJ74292.1"/>
    <property type="molecule type" value="Genomic_DNA"/>
</dbReference>
<evidence type="ECO:0000256" key="6">
    <source>
        <dbReference type="SAM" id="Phobius"/>
    </source>
</evidence>
<feature type="transmembrane region" description="Helical" evidence="6">
    <location>
        <begin position="195"/>
        <end position="214"/>
    </location>
</feature>
<dbReference type="InterPro" id="IPR023393">
    <property type="entry name" value="START-like_dom_sf"/>
</dbReference>
<dbReference type="Proteomes" id="UP000635606">
    <property type="component" value="Unassembled WGS sequence"/>
</dbReference>
<evidence type="ECO:0000256" key="4">
    <source>
        <dbReference type="ARBA" id="ARBA00022989"/>
    </source>
</evidence>
<organism evidence="8 9">
    <name type="scientific">Virgisporangium ochraceum</name>
    <dbReference type="NCBI Taxonomy" id="65505"/>
    <lineage>
        <taxon>Bacteria</taxon>
        <taxon>Bacillati</taxon>
        <taxon>Actinomycetota</taxon>
        <taxon>Actinomycetes</taxon>
        <taxon>Micromonosporales</taxon>
        <taxon>Micromonosporaceae</taxon>
        <taxon>Virgisporangium</taxon>
    </lineage>
</organism>
<feature type="transmembrane region" description="Helical" evidence="6">
    <location>
        <begin position="153"/>
        <end position="175"/>
    </location>
</feature>
<dbReference type="Pfam" id="PF03364">
    <property type="entry name" value="Polyketide_cyc"/>
    <property type="match status" value="1"/>
</dbReference>
<feature type="transmembrane region" description="Helical" evidence="6">
    <location>
        <begin position="40"/>
        <end position="69"/>
    </location>
</feature>
<evidence type="ECO:0000256" key="1">
    <source>
        <dbReference type="ARBA" id="ARBA00004651"/>
    </source>
</evidence>
<evidence type="ECO:0000259" key="7">
    <source>
        <dbReference type="Pfam" id="PF03364"/>
    </source>
</evidence>
<feature type="transmembrane region" description="Helical" evidence="6">
    <location>
        <begin position="109"/>
        <end position="132"/>
    </location>
</feature>
<reference evidence="8" key="1">
    <citation type="submission" date="2021-01" db="EMBL/GenBank/DDBJ databases">
        <title>Whole genome shotgun sequence of Virgisporangium ochraceum NBRC 16418.</title>
        <authorList>
            <person name="Komaki H."/>
            <person name="Tamura T."/>
        </authorList>
    </citation>
    <scope>NUCLEOTIDE SEQUENCE</scope>
    <source>
        <strain evidence="8">NBRC 16418</strain>
    </source>
</reference>
<sequence length="465" mass="51004">MERPVTSTADDDVSPSKQPWWKKAWRYVRRLQEDMGNDNLTLVAAGVAFYWMLALFPAIIAMVTVYALFADAGQAREQLSPILGALPAEARDLIATQLDKTVEAGDGGLTFGLLASLLATLWATSGGMQALMTGLNIIWGEQETRNYVKLRGISLLLTVGALIAAAVAIALVAAFPVALDWLGLDPVAAAGAQGARWLILVLLIGTGLSVMYRFGPAPHSARWHWVTPGNVTAVGLWLLASLGFSLYVSSFGSYNKTYGALAAVVVLLMWLYLSAIVILLGAEIDAIREKTVLTKEGRVTELRTSKEGVERNMSTVTESVDVAVPVRTAYNQWTQFEEFPQFMDGVEEIRQVSPELTHWKVKIAGVEREFDARITEQHPDERVAWTSVDGPTHAGVVTFHRLDESHTRVTVQMDLEPEGLAETVGDKAGFVDRKVKGDVKRFKEFIESRGNETGAWRGDVERPHP</sequence>
<feature type="domain" description="Coenzyme Q-binding protein COQ10 START" evidence="7">
    <location>
        <begin position="322"/>
        <end position="442"/>
    </location>
</feature>
<dbReference type="GO" id="GO:0005886">
    <property type="term" value="C:plasma membrane"/>
    <property type="evidence" value="ECO:0007669"/>
    <property type="project" value="UniProtKB-SubCell"/>
</dbReference>
<name>A0A8J4EJG8_9ACTN</name>
<feature type="transmembrane region" description="Helical" evidence="6">
    <location>
        <begin position="260"/>
        <end position="280"/>
    </location>
</feature>
<dbReference type="Pfam" id="PF03631">
    <property type="entry name" value="Virul_fac_BrkB"/>
    <property type="match status" value="1"/>
</dbReference>
<dbReference type="NCBIfam" id="TIGR00765">
    <property type="entry name" value="yihY_not_rbn"/>
    <property type="match status" value="1"/>
</dbReference>
<feature type="transmembrane region" description="Helical" evidence="6">
    <location>
        <begin position="226"/>
        <end position="248"/>
    </location>
</feature>
<dbReference type="AlphaFoldDB" id="A0A8J4EJG8"/>
<evidence type="ECO:0000313" key="8">
    <source>
        <dbReference type="EMBL" id="GIJ74292.1"/>
    </source>
</evidence>
<dbReference type="InterPro" id="IPR017039">
    <property type="entry name" value="Virul_fac_BrkB"/>
</dbReference>
<keyword evidence="2" id="KW-1003">Cell membrane</keyword>
<dbReference type="PANTHER" id="PTHR30213">
    <property type="entry name" value="INNER MEMBRANE PROTEIN YHJD"/>
    <property type="match status" value="1"/>
</dbReference>
<accession>A0A8J4EJG8</accession>
<dbReference type="SUPFAM" id="SSF55961">
    <property type="entry name" value="Bet v1-like"/>
    <property type="match status" value="1"/>
</dbReference>
<evidence type="ECO:0000256" key="3">
    <source>
        <dbReference type="ARBA" id="ARBA00022692"/>
    </source>
</evidence>
<comment type="caution">
    <text evidence="8">The sequence shown here is derived from an EMBL/GenBank/DDBJ whole genome shotgun (WGS) entry which is preliminary data.</text>
</comment>
<keyword evidence="3 6" id="KW-0812">Transmembrane</keyword>
<comment type="subcellular location">
    <subcellularLocation>
        <location evidence="1">Cell membrane</location>
        <topology evidence="1">Multi-pass membrane protein</topology>
    </subcellularLocation>
</comment>
<gene>
    <name evidence="8" type="ORF">Voc01_092090</name>
</gene>
<dbReference type="Gene3D" id="3.30.530.20">
    <property type="match status" value="1"/>
</dbReference>
<evidence type="ECO:0000313" key="9">
    <source>
        <dbReference type="Proteomes" id="UP000635606"/>
    </source>
</evidence>
<keyword evidence="4 6" id="KW-1133">Transmembrane helix</keyword>
<keyword evidence="9" id="KW-1185">Reference proteome</keyword>